<dbReference type="InterPro" id="IPR046530">
    <property type="entry name" value="BIM1-like_dom"/>
</dbReference>
<dbReference type="GO" id="GO:0005886">
    <property type="term" value="C:plasma membrane"/>
    <property type="evidence" value="ECO:0007669"/>
    <property type="project" value="UniProtKB-SubCell"/>
</dbReference>
<feature type="compositionally biased region" description="Basic and acidic residues" evidence="8">
    <location>
        <begin position="166"/>
        <end position="184"/>
    </location>
</feature>
<feature type="domain" description="Copper acquisition factor BIM1-like" evidence="10">
    <location>
        <begin position="17"/>
        <end position="166"/>
    </location>
</feature>
<keyword evidence="3" id="KW-0336">GPI-anchor</keyword>
<evidence type="ECO:0000256" key="1">
    <source>
        <dbReference type="ARBA" id="ARBA00004609"/>
    </source>
</evidence>
<dbReference type="AlphaFoldDB" id="A0A5C3KRL1"/>
<evidence type="ECO:0000259" key="10">
    <source>
        <dbReference type="Pfam" id="PF20238"/>
    </source>
</evidence>
<evidence type="ECO:0000256" key="7">
    <source>
        <dbReference type="ARBA" id="ARBA00023288"/>
    </source>
</evidence>
<dbReference type="OrthoDB" id="2146436at2759"/>
<name>A0A5C3KRL1_COPMA</name>
<evidence type="ECO:0000256" key="6">
    <source>
        <dbReference type="ARBA" id="ARBA00023180"/>
    </source>
</evidence>
<dbReference type="PANTHER" id="PTHR34992">
    <property type="entry name" value="HYPHAL ANASTAMOSIS-7 PROTEIN"/>
    <property type="match status" value="1"/>
</dbReference>
<comment type="subcellular location">
    <subcellularLocation>
        <location evidence="1">Cell membrane</location>
        <topology evidence="1">Lipid-anchor</topology>
        <topology evidence="1">GPI-anchor</topology>
    </subcellularLocation>
</comment>
<reference evidence="11 12" key="1">
    <citation type="journal article" date="2019" name="Nat. Ecol. Evol.">
        <title>Megaphylogeny resolves global patterns of mushroom evolution.</title>
        <authorList>
            <person name="Varga T."/>
            <person name="Krizsan K."/>
            <person name="Foldi C."/>
            <person name="Dima B."/>
            <person name="Sanchez-Garcia M."/>
            <person name="Sanchez-Ramirez S."/>
            <person name="Szollosi G.J."/>
            <person name="Szarkandi J.G."/>
            <person name="Papp V."/>
            <person name="Albert L."/>
            <person name="Andreopoulos W."/>
            <person name="Angelini C."/>
            <person name="Antonin V."/>
            <person name="Barry K.W."/>
            <person name="Bougher N.L."/>
            <person name="Buchanan P."/>
            <person name="Buyck B."/>
            <person name="Bense V."/>
            <person name="Catcheside P."/>
            <person name="Chovatia M."/>
            <person name="Cooper J."/>
            <person name="Damon W."/>
            <person name="Desjardin D."/>
            <person name="Finy P."/>
            <person name="Geml J."/>
            <person name="Haridas S."/>
            <person name="Hughes K."/>
            <person name="Justo A."/>
            <person name="Karasinski D."/>
            <person name="Kautmanova I."/>
            <person name="Kiss B."/>
            <person name="Kocsube S."/>
            <person name="Kotiranta H."/>
            <person name="LaButti K.M."/>
            <person name="Lechner B.E."/>
            <person name="Liimatainen K."/>
            <person name="Lipzen A."/>
            <person name="Lukacs Z."/>
            <person name="Mihaltcheva S."/>
            <person name="Morgado L.N."/>
            <person name="Niskanen T."/>
            <person name="Noordeloos M.E."/>
            <person name="Ohm R.A."/>
            <person name="Ortiz-Santana B."/>
            <person name="Ovrebo C."/>
            <person name="Racz N."/>
            <person name="Riley R."/>
            <person name="Savchenko A."/>
            <person name="Shiryaev A."/>
            <person name="Soop K."/>
            <person name="Spirin V."/>
            <person name="Szebenyi C."/>
            <person name="Tomsovsky M."/>
            <person name="Tulloss R.E."/>
            <person name="Uehling J."/>
            <person name="Grigoriev I.V."/>
            <person name="Vagvolgyi C."/>
            <person name="Papp T."/>
            <person name="Martin F.M."/>
            <person name="Miettinen O."/>
            <person name="Hibbett D.S."/>
            <person name="Nagy L.G."/>
        </authorList>
    </citation>
    <scope>NUCLEOTIDE SEQUENCE [LARGE SCALE GENOMIC DNA]</scope>
    <source>
        <strain evidence="11 12">CBS 121175</strain>
    </source>
</reference>
<feature type="chain" id="PRO_5022775123" description="Copper acquisition factor BIM1-like domain-containing protein" evidence="9">
    <location>
        <begin position="19"/>
        <end position="212"/>
    </location>
</feature>
<dbReference type="Pfam" id="PF20238">
    <property type="entry name" value="BIM1-like_dom"/>
    <property type="match status" value="1"/>
</dbReference>
<dbReference type="STRING" id="230819.A0A5C3KRL1"/>
<evidence type="ECO:0000256" key="4">
    <source>
        <dbReference type="ARBA" id="ARBA00022729"/>
    </source>
</evidence>
<keyword evidence="5" id="KW-0472">Membrane</keyword>
<evidence type="ECO:0000256" key="5">
    <source>
        <dbReference type="ARBA" id="ARBA00023136"/>
    </source>
</evidence>
<keyword evidence="2" id="KW-1003">Cell membrane</keyword>
<feature type="region of interest" description="Disordered" evidence="8">
    <location>
        <begin position="161"/>
        <end position="189"/>
    </location>
</feature>
<evidence type="ECO:0000256" key="3">
    <source>
        <dbReference type="ARBA" id="ARBA00022622"/>
    </source>
</evidence>
<accession>A0A5C3KRL1</accession>
<keyword evidence="6" id="KW-0325">Glycoprotein</keyword>
<keyword evidence="7" id="KW-0449">Lipoprotein</keyword>
<dbReference type="InterPro" id="IPR046936">
    <property type="entry name" value="BIM1-like"/>
</dbReference>
<evidence type="ECO:0000313" key="11">
    <source>
        <dbReference type="EMBL" id="TFK23122.1"/>
    </source>
</evidence>
<evidence type="ECO:0000256" key="8">
    <source>
        <dbReference type="SAM" id="MobiDB-lite"/>
    </source>
</evidence>
<evidence type="ECO:0000256" key="2">
    <source>
        <dbReference type="ARBA" id="ARBA00022475"/>
    </source>
</evidence>
<gene>
    <name evidence="11" type="ORF">FA15DRAFT_688082</name>
</gene>
<dbReference type="PANTHER" id="PTHR34992:SF11">
    <property type="entry name" value="COPPER ACQUISITION FACTOR BIM1-LIKE DOMAIN-CONTAINING PROTEIN"/>
    <property type="match status" value="1"/>
</dbReference>
<sequence>MMFYAFTALALLTSGAQAHFRLLHPEPRGPFVADLEPNFCGGYDNAVSNRSEFPLSGGFFTLQTNHGPFTAGVILSTEQNPSTFDAFNFANGSQQFARGFATEDDGGTYCIPLDIAAANIPGAVDGANVTIQIVFDGGDGSLYQCADLTLRSNFTTPSSVECKNATAEDDHDHADGEESGDGHSHGSGSMGRTHQFSFVAAALGMVAAAIVL</sequence>
<keyword evidence="4 9" id="KW-0732">Signal</keyword>
<protein>
    <recommendedName>
        <fullName evidence="10">Copper acquisition factor BIM1-like domain-containing protein</fullName>
    </recommendedName>
</protein>
<dbReference type="GO" id="GO:0098552">
    <property type="term" value="C:side of membrane"/>
    <property type="evidence" value="ECO:0007669"/>
    <property type="project" value="UniProtKB-KW"/>
</dbReference>
<organism evidence="11 12">
    <name type="scientific">Coprinopsis marcescibilis</name>
    <name type="common">Agaric fungus</name>
    <name type="synonym">Psathyrella marcescibilis</name>
    <dbReference type="NCBI Taxonomy" id="230819"/>
    <lineage>
        <taxon>Eukaryota</taxon>
        <taxon>Fungi</taxon>
        <taxon>Dikarya</taxon>
        <taxon>Basidiomycota</taxon>
        <taxon>Agaricomycotina</taxon>
        <taxon>Agaricomycetes</taxon>
        <taxon>Agaricomycetidae</taxon>
        <taxon>Agaricales</taxon>
        <taxon>Agaricineae</taxon>
        <taxon>Psathyrellaceae</taxon>
        <taxon>Coprinopsis</taxon>
    </lineage>
</organism>
<evidence type="ECO:0000313" key="12">
    <source>
        <dbReference type="Proteomes" id="UP000307440"/>
    </source>
</evidence>
<proteinExistence type="predicted"/>
<dbReference type="EMBL" id="ML210225">
    <property type="protein sequence ID" value="TFK23122.1"/>
    <property type="molecule type" value="Genomic_DNA"/>
</dbReference>
<feature type="signal peptide" evidence="9">
    <location>
        <begin position="1"/>
        <end position="18"/>
    </location>
</feature>
<keyword evidence="12" id="KW-1185">Reference proteome</keyword>
<dbReference type="Proteomes" id="UP000307440">
    <property type="component" value="Unassembled WGS sequence"/>
</dbReference>
<evidence type="ECO:0000256" key="9">
    <source>
        <dbReference type="SAM" id="SignalP"/>
    </source>
</evidence>
<dbReference type="CDD" id="cd21176">
    <property type="entry name" value="LPMO_auxiliary-like"/>
    <property type="match status" value="1"/>
</dbReference>